<organism evidence="11 12">
    <name type="scientific">Urochloa decumbens</name>
    <dbReference type="NCBI Taxonomy" id="240449"/>
    <lineage>
        <taxon>Eukaryota</taxon>
        <taxon>Viridiplantae</taxon>
        <taxon>Streptophyta</taxon>
        <taxon>Embryophyta</taxon>
        <taxon>Tracheophyta</taxon>
        <taxon>Spermatophyta</taxon>
        <taxon>Magnoliopsida</taxon>
        <taxon>Liliopsida</taxon>
        <taxon>Poales</taxon>
        <taxon>Poaceae</taxon>
        <taxon>PACMAD clade</taxon>
        <taxon>Panicoideae</taxon>
        <taxon>Panicodae</taxon>
        <taxon>Paniceae</taxon>
        <taxon>Melinidinae</taxon>
        <taxon>Urochloa</taxon>
    </lineage>
</organism>
<dbReference type="InterPro" id="IPR036388">
    <property type="entry name" value="WH-like_DNA-bd_sf"/>
</dbReference>
<protein>
    <recommendedName>
        <fullName evidence="13">AAA+ ATPase domain-containing protein</fullName>
    </recommendedName>
</protein>
<evidence type="ECO:0000259" key="8">
    <source>
        <dbReference type="Pfam" id="PF18052"/>
    </source>
</evidence>
<dbReference type="GO" id="GO:0005524">
    <property type="term" value="F:ATP binding"/>
    <property type="evidence" value="ECO:0007669"/>
    <property type="project" value="UniProtKB-KW"/>
</dbReference>
<dbReference type="InterPro" id="IPR058922">
    <property type="entry name" value="WHD_DRP"/>
</dbReference>
<proteinExistence type="inferred from homology"/>
<keyword evidence="5" id="KW-0611">Plant defense</keyword>
<dbReference type="Gene3D" id="3.80.10.10">
    <property type="entry name" value="Ribonuclease Inhibitor"/>
    <property type="match status" value="3"/>
</dbReference>
<dbReference type="Gene3D" id="1.20.5.4130">
    <property type="match status" value="1"/>
</dbReference>
<evidence type="ECO:0000256" key="4">
    <source>
        <dbReference type="ARBA" id="ARBA00022741"/>
    </source>
</evidence>
<evidence type="ECO:0008006" key="13">
    <source>
        <dbReference type="Google" id="ProtNLM"/>
    </source>
</evidence>
<dbReference type="PANTHER" id="PTHR36766">
    <property type="entry name" value="PLANT BROAD-SPECTRUM MILDEW RESISTANCE PROTEIN RPW8"/>
    <property type="match status" value="1"/>
</dbReference>
<feature type="domain" description="R13L1/DRL21-like LRR repeat region" evidence="10">
    <location>
        <begin position="768"/>
        <end position="883"/>
    </location>
</feature>
<accession>A0ABC9GDH0</accession>
<evidence type="ECO:0000313" key="12">
    <source>
        <dbReference type="Proteomes" id="UP001497457"/>
    </source>
</evidence>
<evidence type="ECO:0000256" key="6">
    <source>
        <dbReference type="ARBA" id="ARBA00022840"/>
    </source>
</evidence>
<evidence type="ECO:0000256" key="1">
    <source>
        <dbReference type="ARBA" id="ARBA00008894"/>
    </source>
</evidence>
<evidence type="ECO:0000259" key="9">
    <source>
        <dbReference type="Pfam" id="PF23559"/>
    </source>
</evidence>
<dbReference type="PRINTS" id="PR00364">
    <property type="entry name" value="DISEASERSIST"/>
</dbReference>
<dbReference type="InterPro" id="IPR042197">
    <property type="entry name" value="Apaf_helical"/>
</dbReference>
<dbReference type="InterPro" id="IPR032675">
    <property type="entry name" value="LRR_dom_sf"/>
</dbReference>
<dbReference type="Proteomes" id="UP001497457">
    <property type="component" value="Chromosome 9rd"/>
</dbReference>
<evidence type="ECO:0000256" key="5">
    <source>
        <dbReference type="ARBA" id="ARBA00022821"/>
    </source>
</evidence>
<reference evidence="11 12" key="2">
    <citation type="submission" date="2024-10" db="EMBL/GenBank/DDBJ databases">
        <authorList>
            <person name="Ryan C."/>
        </authorList>
    </citation>
    <scope>NUCLEOTIDE SEQUENCE [LARGE SCALE GENOMIC DNA]</scope>
</reference>
<dbReference type="Pfam" id="PF23559">
    <property type="entry name" value="WHD_DRP"/>
    <property type="match status" value="1"/>
</dbReference>
<dbReference type="Pfam" id="PF25019">
    <property type="entry name" value="LRR_R13L1-DRL21"/>
    <property type="match status" value="1"/>
</dbReference>
<evidence type="ECO:0000313" key="11">
    <source>
        <dbReference type="EMBL" id="CAL5092348.1"/>
    </source>
</evidence>
<comment type="similarity">
    <text evidence="1">Belongs to the disease resistance NB-LRR family.</text>
</comment>
<sequence>MEGALVKAALSVVGTALSPFKDSLLEKWAASNKLGSNVKDLELELLAVQALLEHTVGKEIVDNSALKRLLVTLQDLGYDAEDVLDELEYFRIQDELDSTFEAADEHATGCACDLCLHVCHTANAACKQIASWFTCFCAAAPAGCKARIHDHVGKHSPCSCLPCVGDGPRKLKFDRVDASTRMKHIVEKLRVVRGIVSSTFTALGSNNLITVPDIAQSRPITTSESTEPKLYGRKRMKNNIIRDITKGKHSREALTVIPIFGLAGIGKTALAQQIYHSKKVQRHFEVKVWTCVSLNFNVNRLTEEIKKGVPEVDGESGTTRELIEQRLRNKKFLLVLDDIWNCGNEDEWKQLLAPFEKSQVKGNIIMVTTRFQAQAQIMVQKDDHSIHLKGLENKEFKKLCLNIVFGADKSRQVDKSLLEIGDKIVDKLKGSPLAAKTVGRLLRTHINLEHWIRVLKSKEWMETKGANDIMPALKLSYYYLPAQLQRCFSYCSLFPQDYKFEREELINFWIGLDVLHSSHGENKRVEDVGLSHLTELVNYGFFEKEAKKDGSTCYIVHDLIHELAQKVSSHECLSIESSQSQVSSLQIPPSIRHLSINIDDTSVNDRLTFNNCVDNLNTLDKRLRIEKVRSLLLFGKYHGCFVKVFGHLFREAKALRVVFLSKASYYLEDLLCNFHNFVHLRYLRVESSSLVQTKFPYIFSRFYHMIVLDTKHCDIDLLPRDMSNLGKLRHFLVQKGSTHSRIAKVGKIKSLQELRSFVVRQKGKGFELKQIGHLVELCGSLCIANLENVQAKEEADEAKLLQKSHIRELTLQWTIDRSTNDSTLEEHVLERLKPSSNLLKLCIIGHKGATCPSWLGTNPSVESLESLHLYGLAWKTFPPIGDLWLVDVPREEISIKISNKSFENLRRLRLGNLQMLEKWVVDSPCQLLPLLEELVIQDCSKLLELSFSHSACCSQEREVFPKLSELTITNCPMLRSIPAVPWTEAPCYIEIRGTKIGILDKLVCETDSRSRYSPVLKPIYKYSLRIEGGDTPDETFWDALAFRYLTKLEQLWMFGCQPLPLHYLQLLSSLRDLRMSCSNDAFPFLEGNSIVQYQFPVESMTIDQWNASGKQLTQLLSYFPKLSDLSLSKCEKITGLGGVVGQEATATPGPSSSAHKVDKAQIEQDSIPEEDIVALAAEGLLFLPPRLQKLVIEYCPKLTLCSYPANYNDNNNQDRPTATEEGGWLQGLNSLQQLIIKDCPNLLSTYESPSFSGFPFPTSLKRLKLEGALGMKTLEPLSNLSSLTRLSIEECGDLKSEGLLSLLAQGHLTELVVQQTPGFFVDSEPTQSQYDNELPFSSSKLQDLKTDDVIGATCTPMRTLLFSSLTTLQIILGYAVMVEFTEQQLQFISSLEVEHISFVLCIRLKYVPAWLHTLPKLKRLRILHCDDIQMRPKDKLPSSLQELAIQSCPKIQLLPKGCLPSSLQKLTINSCPAIRSLPKVEDFPSSLQELNVSGSGSGELKKQCRKLIGIVPIVKA</sequence>
<evidence type="ECO:0000259" key="10">
    <source>
        <dbReference type="Pfam" id="PF25019"/>
    </source>
</evidence>
<evidence type="ECO:0000256" key="3">
    <source>
        <dbReference type="ARBA" id="ARBA00022737"/>
    </source>
</evidence>
<dbReference type="Pfam" id="PF00931">
    <property type="entry name" value="NB-ARC"/>
    <property type="match status" value="1"/>
</dbReference>
<dbReference type="Gene3D" id="3.40.50.300">
    <property type="entry name" value="P-loop containing nucleotide triphosphate hydrolases"/>
    <property type="match status" value="1"/>
</dbReference>
<dbReference type="InterPro" id="IPR056789">
    <property type="entry name" value="LRR_R13L1-DRL21"/>
</dbReference>
<feature type="domain" description="NB-ARC" evidence="7">
    <location>
        <begin position="234"/>
        <end position="408"/>
    </location>
</feature>
<dbReference type="SUPFAM" id="SSF52540">
    <property type="entry name" value="P-loop containing nucleoside triphosphate hydrolases"/>
    <property type="match status" value="1"/>
</dbReference>
<keyword evidence="2" id="KW-0433">Leucine-rich repeat</keyword>
<dbReference type="Gene3D" id="1.10.8.430">
    <property type="entry name" value="Helical domain of apoptotic protease-activating factors"/>
    <property type="match status" value="1"/>
</dbReference>
<feature type="domain" description="Disease resistance protein winged helix" evidence="9">
    <location>
        <begin position="493"/>
        <end position="564"/>
    </location>
</feature>
<evidence type="ECO:0000259" key="7">
    <source>
        <dbReference type="Pfam" id="PF00931"/>
    </source>
</evidence>
<keyword evidence="4" id="KW-0547">Nucleotide-binding</keyword>
<dbReference type="PANTHER" id="PTHR36766:SF45">
    <property type="entry name" value="NB-ARC DOMAIN-CONTAINING PROTEIN"/>
    <property type="match status" value="1"/>
</dbReference>
<dbReference type="Pfam" id="PF18052">
    <property type="entry name" value="Rx_N"/>
    <property type="match status" value="1"/>
</dbReference>
<keyword evidence="6" id="KW-0067">ATP-binding</keyword>
<dbReference type="InterPro" id="IPR041118">
    <property type="entry name" value="Rx_N"/>
</dbReference>
<dbReference type="InterPro" id="IPR027417">
    <property type="entry name" value="P-loop_NTPase"/>
</dbReference>
<keyword evidence="3" id="KW-0677">Repeat</keyword>
<dbReference type="Gene3D" id="1.10.10.10">
    <property type="entry name" value="Winged helix-like DNA-binding domain superfamily/Winged helix DNA-binding domain"/>
    <property type="match status" value="1"/>
</dbReference>
<name>A0ABC9GDH0_9POAL</name>
<dbReference type="SUPFAM" id="SSF52058">
    <property type="entry name" value="L domain-like"/>
    <property type="match status" value="2"/>
</dbReference>
<feature type="domain" description="Disease resistance N-terminal" evidence="8">
    <location>
        <begin position="12"/>
        <end position="95"/>
    </location>
</feature>
<reference evidence="12" key="1">
    <citation type="submission" date="2024-06" db="EMBL/GenBank/DDBJ databases">
        <authorList>
            <person name="Ryan C."/>
        </authorList>
    </citation>
    <scope>NUCLEOTIDE SEQUENCE [LARGE SCALE GENOMIC DNA]</scope>
</reference>
<dbReference type="InterPro" id="IPR002182">
    <property type="entry name" value="NB-ARC"/>
</dbReference>
<evidence type="ECO:0000256" key="2">
    <source>
        <dbReference type="ARBA" id="ARBA00022614"/>
    </source>
</evidence>
<keyword evidence="12" id="KW-1185">Reference proteome</keyword>
<dbReference type="EMBL" id="OZ075119">
    <property type="protein sequence ID" value="CAL5092348.1"/>
    <property type="molecule type" value="Genomic_DNA"/>
</dbReference>
<gene>
    <name evidence="11" type="ORF">URODEC1_LOCUS114852</name>
</gene>
<dbReference type="GO" id="GO:0051707">
    <property type="term" value="P:response to other organism"/>
    <property type="evidence" value="ECO:0007669"/>
    <property type="project" value="UniProtKB-ARBA"/>
</dbReference>
<dbReference type="GO" id="GO:0006952">
    <property type="term" value="P:defense response"/>
    <property type="evidence" value="ECO:0007669"/>
    <property type="project" value="UniProtKB-KW"/>
</dbReference>